<evidence type="ECO:0000256" key="2">
    <source>
        <dbReference type="SAM" id="MobiDB-lite"/>
    </source>
</evidence>
<name>A0A1Y1XNP9_9FUNG</name>
<feature type="coiled-coil region" evidence="1">
    <location>
        <begin position="257"/>
        <end position="284"/>
    </location>
</feature>
<feature type="compositionally biased region" description="Low complexity" evidence="2">
    <location>
        <begin position="318"/>
        <end position="333"/>
    </location>
</feature>
<evidence type="ECO:0000313" key="3">
    <source>
        <dbReference type="EMBL" id="ORX87295.1"/>
    </source>
</evidence>
<feature type="coiled-coil region" evidence="1">
    <location>
        <begin position="348"/>
        <end position="474"/>
    </location>
</feature>
<dbReference type="AlphaFoldDB" id="A0A1Y1XNP9"/>
<sequence length="789" mass="93346">MLIEENEKYWEENSQMTNFYIEKFQKKNEELSLENNSLIQLVNEKIKELGNIKSLLESKEEKIQQFENQEQLLKGKIEELNNLKYVLGVKEEKIQQLEKQEKLLKEKTEELNSIKSMLEKKEEKIQELEKQGQIQVNKNVKEYNTDLIYNNINQILKFQENNIISLTENAYELICSSLNPKDISTINLINSIFHDLSVKLKNTLALKITEDILTEKYELELLKQRYPQVNLGIDEISTNDNSLSDIQLNDNELSVIMENDENDISFQQNQNQNQNQKSEQIENKPIFIPINEEGKEKEEVEEQIKVNNTIKENSDMLKNNNNNNNDNVIINDYNKNDNDNDNKMDIENIKSESEKEILENENRKLNETIQIYKNKLLELKKDNEAKASEIQLKAKSLNHFKSLYCNNKYVIQQLKDAVETMEKERLEDKKLEKEFKAYKQIYNSDRFSIMKHEYDDLLSENQQLHQEIEEISNKYWKRNQETISALNECQINNDNNNEVNFKENAIPSIENKTISVTSSVYNDSIKNQEISQLDFSQIIRRNNVPGIDYNHEEERIDTINIQEMLEADDTSKLFYDNISRDQNRENENIIYNGQNNFERVQKEYLNELERFRQAQEIKNYSLIEKEFMGKLIDDLRCENDQLKEKIDILHQTLNQLKGQICSSNLENIRFEEELEKLEHKNQNLTNLYQKYKNIGFNLHNEIKTLTSEWESTYKINTDYMINYKKCCDEKISTLKSAVSELNQRSSYLRNILTHLFDSLKSCHSETSDNAELESIINILQQGLLSIDLN</sequence>
<feature type="coiled-coil region" evidence="1">
    <location>
        <begin position="625"/>
        <end position="694"/>
    </location>
</feature>
<feature type="region of interest" description="Disordered" evidence="2">
    <location>
        <begin position="314"/>
        <end position="342"/>
    </location>
</feature>
<proteinExistence type="predicted"/>
<keyword evidence="4" id="KW-1185">Reference proteome</keyword>
<comment type="caution">
    <text evidence="3">The sequence shown here is derived from an EMBL/GenBank/DDBJ whole genome shotgun (WGS) entry which is preliminary data.</text>
</comment>
<evidence type="ECO:0000256" key="1">
    <source>
        <dbReference type="SAM" id="Coils"/>
    </source>
</evidence>
<dbReference type="Proteomes" id="UP000193944">
    <property type="component" value="Unassembled WGS sequence"/>
</dbReference>
<organism evidence="3 4">
    <name type="scientific">Anaeromyces robustus</name>
    <dbReference type="NCBI Taxonomy" id="1754192"/>
    <lineage>
        <taxon>Eukaryota</taxon>
        <taxon>Fungi</taxon>
        <taxon>Fungi incertae sedis</taxon>
        <taxon>Chytridiomycota</taxon>
        <taxon>Chytridiomycota incertae sedis</taxon>
        <taxon>Neocallimastigomycetes</taxon>
        <taxon>Neocallimastigales</taxon>
        <taxon>Neocallimastigaceae</taxon>
        <taxon>Anaeromyces</taxon>
    </lineage>
</organism>
<protein>
    <submittedName>
        <fullName evidence="3">Uncharacterized protein</fullName>
    </submittedName>
</protein>
<dbReference type="EMBL" id="MCFG01000010">
    <property type="protein sequence ID" value="ORX87295.1"/>
    <property type="molecule type" value="Genomic_DNA"/>
</dbReference>
<accession>A0A1Y1XNP9</accession>
<feature type="coiled-coil region" evidence="1">
    <location>
        <begin position="21"/>
        <end position="138"/>
    </location>
</feature>
<reference evidence="3 4" key="2">
    <citation type="submission" date="2016-08" db="EMBL/GenBank/DDBJ databases">
        <title>Pervasive Adenine N6-methylation of Active Genes in Fungi.</title>
        <authorList>
            <consortium name="DOE Joint Genome Institute"/>
            <person name="Mondo S.J."/>
            <person name="Dannebaum R.O."/>
            <person name="Kuo R.C."/>
            <person name="Labutti K."/>
            <person name="Haridas S."/>
            <person name="Kuo A."/>
            <person name="Salamov A."/>
            <person name="Ahrendt S.R."/>
            <person name="Lipzen A."/>
            <person name="Sullivan W."/>
            <person name="Andreopoulos W.B."/>
            <person name="Clum A."/>
            <person name="Lindquist E."/>
            <person name="Daum C."/>
            <person name="Ramamoorthy G.K."/>
            <person name="Gryganskyi A."/>
            <person name="Culley D."/>
            <person name="Magnuson J.K."/>
            <person name="James T.Y."/>
            <person name="O'Malley M.A."/>
            <person name="Stajich J.E."/>
            <person name="Spatafora J.W."/>
            <person name="Visel A."/>
            <person name="Grigoriev I.V."/>
        </authorList>
    </citation>
    <scope>NUCLEOTIDE SEQUENCE [LARGE SCALE GENOMIC DNA]</scope>
    <source>
        <strain evidence="3 4">S4</strain>
    </source>
</reference>
<reference evidence="3 4" key="1">
    <citation type="submission" date="2016-08" db="EMBL/GenBank/DDBJ databases">
        <title>A Parts List for Fungal Cellulosomes Revealed by Comparative Genomics.</title>
        <authorList>
            <consortium name="DOE Joint Genome Institute"/>
            <person name="Haitjema C.H."/>
            <person name="Gilmore S.P."/>
            <person name="Henske J.K."/>
            <person name="Solomon K.V."/>
            <person name="De Groot R."/>
            <person name="Kuo A."/>
            <person name="Mondo S.J."/>
            <person name="Salamov A.A."/>
            <person name="Labutti K."/>
            <person name="Zhao Z."/>
            <person name="Chiniquy J."/>
            <person name="Barry K."/>
            <person name="Brewer H.M."/>
            <person name="Purvine S.O."/>
            <person name="Wright A.T."/>
            <person name="Boxma B."/>
            <person name="Van Alen T."/>
            <person name="Hackstein J.H."/>
            <person name="Baker S.E."/>
            <person name="Grigoriev I.V."/>
            <person name="O'Malley M.A."/>
        </authorList>
    </citation>
    <scope>NUCLEOTIDE SEQUENCE [LARGE SCALE GENOMIC DNA]</scope>
    <source>
        <strain evidence="3 4">S4</strain>
    </source>
</reference>
<dbReference type="OrthoDB" id="5796153at2759"/>
<keyword evidence="1" id="KW-0175">Coiled coil</keyword>
<evidence type="ECO:0000313" key="4">
    <source>
        <dbReference type="Proteomes" id="UP000193944"/>
    </source>
</evidence>
<gene>
    <name evidence="3" type="ORF">BCR32DRAFT_240283</name>
</gene>